<protein>
    <submittedName>
        <fullName evidence="7">MFS family permease</fullName>
    </submittedName>
</protein>
<dbReference type="SUPFAM" id="SSF103473">
    <property type="entry name" value="MFS general substrate transporter"/>
    <property type="match status" value="1"/>
</dbReference>
<evidence type="ECO:0000256" key="5">
    <source>
        <dbReference type="SAM" id="Phobius"/>
    </source>
</evidence>
<feature type="transmembrane region" description="Helical" evidence="5">
    <location>
        <begin position="384"/>
        <end position="405"/>
    </location>
</feature>
<evidence type="ECO:0000256" key="3">
    <source>
        <dbReference type="ARBA" id="ARBA00022989"/>
    </source>
</evidence>
<comment type="caution">
    <text evidence="7">The sequence shown here is derived from an EMBL/GenBank/DDBJ whole genome shotgun (WGS) entry which is preliminary data.</text>
</comment>
<organism evidence="7 8">
    <name type="scientific">Spirochaeta isovalerica</name>
    <dbReference type="NCBI Taxonomy" id="150"/>
    <lineage>
        <taxon>Bacteria</taxon>
        <taxon>Pseudomonadati</taxon>
        <taxon>Spirochaetota</taxon>
        <taxon>Spirochaetia</taxon>
        <taxon>Spirochaetales</taxon>
        <taxon>Spirochaetaceae</taxon>
        <taxon>Spirochaeta</taxon>
    </lineage>
</organism>
<feature type="transmembrane region" description="Helical" evidence="5">
    <location>
        <begin position="360"/>
        <end position="378"/>
    </location>
</feature>
<dbReference type="InterPro" id="IPR049680">
    <property type="entry name" value="FLVCR1-2_SLC49-like"/>
</dbReference>
<keyword evidence="2 5" id="KW-0812">Transmembrane</keyword>
<evidence type="ECO:0000256" key="4">
    <source>
        <dbReference type="ARBA" id="ARBA00023136"/>
    </source>
</evidence>
<dbReference type="Pfam" id="PF07690">
    <property type="entry name" value="MFS_1"/>
    <property type="match status" value="1"/>
</dbReference>
<dbReference type="Gene3D" id="1.20.1250.20">
    <property type="entry name" value="MFS general substrate transporter like domains"/>
    <property type="match status" value="2"/>
</dbReference>
<feature type="transmembrane region" description="Helical" evidence="5">
    <location>
        <begin position="237"/>
        <end position="259"/>
    </location>
</feature>
<evidence type="ECO:0000256" key="1">
    <source>
        <dbReference type="ARBA" id="ARBA00004141"/>
    </source>
</evidence>
<keyword evidence="8" id="KW-1185">Reference proteome</keyword>
<feature type="transmembrane region" description="Helical" evidence="5">
    <location>
        <begin position="271"/>
        <end position="291"/>
    </location>
</feature>
<dbReference type="AlphaFoldDB" id="A0A841RC71"/>
<feature type="domain" description="Major facilitator superfamily (MFS) profile" evidence="6">
    <location>
        <begin position="16"/>
        <end position="410"/>
    </location>
</feature>
<sequence>MENIKLYRYRWVVLAAFFLITMAVEIQWLTFAPIARAAQFHYRSQLVEGSLFNIDFLSMIYMFVFLILCIPASYIIDTYGIKKGIALGALIAGVSALGKGLFADNFKTVLLFQTGLAIAQPFILNSVTAVTVRWFPLNERGTAAGLAALAQYLGIIIVMIATPFMIRVGYGEAGEIVSVSGMNTMLLIYGAFTFVSGLAAALLIREKPPTAPSNETIEKQSFVKGIKRIFGLRDMQLLLILFFIGLGLFNAVSTVIDSICAAKGLSMEQSGLTGGIMLLGGIIGALIIPVLSDKMRKRKIFLQICMIGMLPSVAGLAFFTSFAPLMASSFFLGFFVMSAGPLGFQYAAEVSSPAPESTSQGVILLSGQISGLIFVAQMNTEQGIKLWMMIFVALTIAAVFLTSLLKESPMIVTEAEKYRL</sequence>
<dbReference type="GO" id="GO:0022857">
    <property type="term" value="F:transmembrane transporter activity"/>
    <property type="evidence" value="ECO:0007669"/>
    <property type="project" value="InterPro"/>
</dbReference>
<accession>A0A841RC71</accession>
<gene>
    <name evidence="7" type="ORF">HNR50_003265</name>
</gene>
<feature type="transmembrane region" description="Helical" evidence="5">
    <location>
        <begin position="51"/>
        <end position="72"/>
    </location>
</feature>
<dbReference type="EMBL" id="JACHGJ010000007">
    <property type="protein sequence ID" value="MBB6481585.1"/>
    <property type="molecule type" value="Genomic_DNA"/>
</dbReference>
<name>A0A841RC71_9SPIO</name>
<dbReference type="RefSeq" id="WP_184747825.1">
    <property type="nucleotide sequence ID" value="NZ_JACHGJ010000007.1"/>
</dbReference>
<feature type="transmembrane region" description="Helical" evidence="5">
    <location>
        <begin position="144"/>
        <end position="166"/>
    </location>
</feature>
<feature type="transmembrane region" description="Helical" evidence="5">
    <location>
        <begin position="300"/>
        <end position="319"/>
    </location>
</feature>
<dbReference type="InterPro" id="IPR020846">
    <property type="entry name" value="MFS_dom"/>
</dbReference>
<reference evidence="7 8" key="1">
    <citation type="submission" date="2020-08" db="EMBL/GenBank/DDBJ databases">
        <title>Genomic Encyclopedia of Type Strains, Phase IV (KMG-IV): sequencing the most valuable type-strain genomes for metagenomic binning, comparative biology and taxonomic classification.</title>
        <authorList>
            <person name="Goeker M."/>
        </authorList>
    </citation>
    <scope>NUCLEOTIDE SEQUENCE [LARGE SCALE GENOMIC DNA]</scope>
    <source>
        <strain evidence="7 8">DSM 2461</strain>
    </source>
</reference>
<evidence type="ECO:0000313" key="8">
    <source>
        <dbReference type="Proteomes" id="UP000587760"/>
    </source>
</evidence>
<comment type="subcellular location">
    <subcellularLocation>
        <location evidence="1">Membrane</location>
        <topology evidence="1">Multi-pass membrane protein</topology>
    </subcellularLocation>
</comment>
<feature type="transmembrane region" description="Helical" evidence="5">
    <location>
        <begin position="84"/>
        <end position="103"/>
    </location>
</feature>
<dbReference type="InterPro" id="IPR036259">
    <property type="entry name" value="MFS_trans_sf"/>
</dbReference>
<feature type="transmembrane region" description="Helical" evidence="5">
    <location>
        <begin position="109"/>
        <end position="132"/>
    </location>
</feature>
<keyword evidence="3 5" id="KW-1133">Transmembrane helix</keyword>
<dbReference type="PROSITE" id="PS50850">
    <property type="entry name" value="MFS"/>
    <property type="match status" value="1"/>
</dbReference>
<dbReference type="Proteomes" id="UP000587760">
    <property type="component" value="Unassembled WGS sequence"/>
</dbReference>
<keyword evidence="4 5" id="KW-0472">Membrane</keyword>
<dbReference type="GO" id="GO:0016020">
    <property type="term" value="C:membrane"/>
    <property type="evidence" value="ECO:0007669"/>
    <property type="project" value="UniProtKB-SubCell"/>
</dbReference>
<evidence type="ECO:0000313" key="7">
    <source>
        <dbReference type="EMBL" id="MBB6481585.1"/>
    </source>
</evidence>
<evidence type="ECO:0000259" key="6">
    <source>
        <dbReference type="PROSITE" id="PS50850"/>
    </source>
</evidence>
<dbReference type="PANTHER" id="PTHR10924">
    <property type="entry name" value="MAJOR FACILITATOR SUPERFAMILY PROTEIN-RELATED"/>
    <property type="match status" value="1"/>
</dbReference>
<proteinExistence type="predicted"/>
<feature type="transmembrane region" description="Helical" evidence="5">
    <location>
        <begin position="186"/>
        <end position="204"/>
    </location>
</feature>
<dbReference type="InterPro" id="IPR011701">
    <property type="entry name" value="MFS"/>
</dbReference>
<dbReference type="PANTHER" id="PTHR10924:SF6">
    <property type="entry name" value="SOLUTE CARRIER FAMILY 49 MEMBER A3"/>
    <property type="match status" value="1"/>
</dbReference>
<feature type="transmembrane region" description="Helical" evidence="5">
    <location>
        <begin position="325"/>
        <end position="348"/>
    </location>
</feature>
<feature type="transmembrane region" description="Helical" evidence="5">
    <location>
        <begin position="12"/>
        <end position="31"/>
    </location>
</feature>
<evidence type="ECO:0000256" key="2">
    <source>
        <dbReference type="ARBA" id="ARBA00022692"/>
    </source>
</evidence>